<proteinExistence type="predicted"/>
<name>A0A0S7WEH6_UNCT6</name>
<dbReference type="AlphaFoldDB" id="A0A0S7WEH6"/>
<evidence type="ECO:0000313" key="2">
    <source>
        <dbReference type="Proteomes" id="UP000051124"/>
    </source>
</evidence>
<accession>A0A0S7WEH6</accession>
<evidence type="ECO:0000313" key="1">
    <source>
        <dbReference type="EMBL" id="KPJ48510.1"/>
    </source>
</evidence>
<comment type="caution">
    <text evidence="1">The sequence shown here is derived from an EMBL/GenBank/DDBJ whole genome shotgun (WGS) entry which is preliminary data.</text>
</comment>
<protein>
    <submittedName>
        <fullName evidence="1">Uncharacterized protein</fullName>
    </submittedName>
</protein>
<dbReference type="Proteomes" id="UP000051124">
    <property type="component" value="Unassembled WGS sequence"/>
</dbReference>
<dbReference type="EMBL" id="LIZT01000113">
    <property type="protein sequence ID" value="KPJ48510.1"/>
    <property type="molecule type" value="Genomic_DNA"/>
</dbReference>
<gene>
    <name evidence="1" type="ORF">AMJ40_07355</name>
</gene>
<organism evidence="1 2">
    <name type="scientific">candidate division TA06 bacterium DG_26</name>
    <dbReference type="NCBI Taxonomy" id="1703771"/>
    <lineage>
        <taxon>Bacteria</taxon>
        <taxon>Bacteria division TA06</taxon>
    </lineage>
</organism>
<reference evidence="1 2" key="1">
    <citation type="journal article" date="2015" name="Microbiome">
        <title>Genomic resolution of linkages in carbon, nitrogen, and sulfur cycling among widespread estuary sediment bacteria.</title>
        <authorList>
            <person name="Baker B.J."/>
            <person name="Lazar C.S."/>
            <person name="Teske A.P."/>
            <person name="Dick G.J."/>
        </authorList>
    </citation>
    <scope>NUCLEOTIDE SEQUENCE [LARGE SCALE GENOMIC DNA]</scope>
    <source>
        <strain evidence="1">DG_26</strain>
    </source>
</reference>
<sequence>MKEMGLYPVTGGLNAVEGALSRGAPDFLLGMKPILHPDFHDFAQSAGELRERSLPQMAS</sequence>